<feature type="compositionally biased region" description="Acidic residues" evidence="10">
    <location>
        <begin position="30"/>
        <end position="39"/>
    </location>
</feature>
<keyword evidence="9" id="KW-0325">Glycoprotein</keyword>
<evidence type="ECO:0000313" key="12">
    <source>
        <dbReference type="EMBL" id="ESN92171.1"/>
    </source>
</evidence>
<keyword evidence="14" id="KW-1185">Reference proteome</keyword>
<dbReference type="PANTHER" id="PTHR19316">
    <property type="entry name" value="PROTEIN FOLDING REGULATOR"/>
    <property type="match status" value="1"/>
</dbReference>
<dbReference type="EnsemblMetazoa" id="HelroT194324">
    <property type="protein sequence ID" value="HelroP194324"/>
    <property type="gene ID" value="HelroG194324"/>
</dbReference>
<dbReference type="RefSeq" id="XP_009029679.1">
    <property type="nucleotide sequence ID" value="XM_009031431.1"/>
</dbReference>
<sequence>MKLMKMIFVSFLFFLCFTCLAIELNKDDDFNNDADDDEDEARRSELVANGGELNRPINEEFSSQYKKQFQPGKEWKVVQDGFMNTKSDNFTLNEIRRALKKLKTSKSRTSVGDESDGAEQTSPPLPHMSPFRSIEEIKRDFHQLNIKLQTDGEILMTLIEKYKKLIDLQMKRHDENADKFDKKEKGYFGGGVPGFHIEDVKLHLLTDLEYYLHQVDNANLFVDAGGMDLLKFDVEKQQANLNITMMALLTLSSATQSNPHAQVEAVKSGLFKVLVDLLNSTTSSLLSSSTSSFSSLNMMKRIISSLSCIMRNFPHSQLKFHQLGGQNVLIKVVEGFLQVLQSHNHLLGNEKSENDTTVQDDVVLFKKHKQIVIQIISLMNDLMEEKILASTDDHTDKRVKEMKLKQYEKLHHEAWLSESGWCGVVSTLARNDHAVVSFDEIDVVTRNMKQMNAKCAQYYRHLVKYIDRWIKIVSSSRDGDEDDYIDNLLKNLHFIKKFYSDEL</sequence>
<evidence type="ECO:0000313" key="13">
    <source>
        <dbReference type="EnsemblMetazoa" id="HelroP194324"/>
    </source>
</evidence>
<dbReference type="EMBL" id="AMQM01007720">
    <property type="status" value="NOT_ANNOTATED_CDS"/>
    <property type="molecule type" value="Genomic_DNA"/>
</dbReference>
<dbReference type="Proteomes" id="UP000015101">
    <property type="component" value="Unassembled WGS sequence"/>
</dbReference>
<gene>
    <name evidence="13" type="primary">20212973</name>
    <name evidence="12" type="ORF">HELRODRAFT_194324</name>
</gene>
<dbReference type="GO" id="GO:0005788">
    <property type="term" value="C:endoplasmic reticulum lumen"/>
    <property type="evidence" value="ECO:0007669"/>
    <property type="project" value="UniProtKB-SubCell"/>
</dbReference>
<comment type="subcellular location">
    <subcellularLocation>
        <location evidence="1">Endoplasmic reticulum lumen</location>
    </subcellularLocation>
</comment>
<dbReference type="GO" id="GO:0000774">
    <property type="term" value="F:adenyl-nucleotide exchange factor activity"/>
    <property type="evidence" value="ECO:0000318"/>
    <property type="project" value="GO_Central"/>
</dbReference>
<protein>
    <recommendedName>
        <fullName evidence="3">Nucleotide exchange factor SIL1</fullName>
    </recommendedName>
</protein>
<name>T1FVX7_HELRO</name>
<dbReference type="InterPro" id="IPR050693">
    <property type="entry name" value="Hsp70_NEF-Inhibitors"/>
</dbReference>
<dbReference type="EMBL" id="KB097661">
    <property type="protein sequence ID" value="ESN92171.1"/>
    <property type="molecule type" value="Genomic_DNA"/>
</dbReference>
<evidence type="ECO:0000256" key="10">
    <source>
        <dbReference type="SAM" id="MobiDB-lite"/>
    </source>
</evidence>
<dbReference type="Gene3D" id="1.25.10.10">
    <property type="entry name" value="Leucine-rich Repeat Variant"/>
    <property type="match status" value="1"/>
</dbReference>
<reference evidence="14" key="1">
    <citation type="submission" date="2012-12" db="EMBL/GenBank/DDBJ databases">
        <authorList>
            <person name="Hellsten U."/>
            <person name="Grimwood J."/>
            <person name="Chapman J.A."/>
            <person name="Shapiro H."/>
            <person name="Aerts A."/>
            <person name="Otillar R.P."/>
            <person name="Terry A.Y."/>
            <person name="Boore J.L."/>
            <person name="Simakov O."/>
            <person name="Marletaz F."/>
            <person name="Cho S.-J."/>
            <person name="Edsinger-Gonzales E."/>
            <person name="Havlak P."/>
            <person name="Kuo D.-H."/>
            <person name="Larsson T."/>
            <person name="Lv J."/>
            <person name="Arendt D."/>
            <person name="Savage R."/>
            <person name="Osoegawa K."/>
            <person name="de Jong P."/>
            <person name="Lindberg D.R."/>
            <person name="Seaver E.C."/>
            <person name="Weisblat D.A."/>
            <person name="Putnam N.H."/>
            <person name="Grigoriev I.V."/>
            <person name="Rokhsar D.S."/>
        </authorList>
    </citation>
    <scope>NUCLEOTIDE SEQUENCE</scope>
</reference>
<dbReference type="GO" id="GO:0005783">
    <property type="term" value="C:endoplasmic reticulum"/>
    <property type="evidence" value="ECO:0000318"/>
    <property type="project" value="GO_Central"/>
</dbReference>
<dbReference type="STRING" id="6412.T1FVX7"/>
<evidence type="ECO:0000313" key="14">
    <source>
        <dbReference type="Proteomes" id="UP000015101"/>
    </source>
</evidence>
<feature type="region of interest" description="Disordered" evidence="10">
    <location>
        <begin position="30"/>
        <end position="53"/>
    </location>
</feature>
<organism evidence="13 14">
    <name type="scientific">Helobdella robusta</name>
    <name type="common">Californian leech</name>
    <dbReference type="NCBI Taxonomy" id="6412"/>
    <lineage>
        <taxon>Eukaryota</taxon>
        <taxon>Metazoa</taxon>
        <taxon>Spiralia</taxon>
        <taxon>Lophotrochozoa</taxon>
        <taxon>Annelida</taxon>
        <taxon>Clitellata</taxon>
        <taxon>Hirudinea</taxon>
        <taxon>Rhynchobdellida</taxon>
        <taxon>Glossiphoniidae</taxon>
        <taxon>Helobdella</taxon>
    </lineage>
</organism>
<keyword evidence="4" id="KW-0813">Transport</keyword>
<evidence type="ECO:0000256" key="7">
    <source>
        <dbReference type="ARBA" id="ARBA00022927"/>
    </source>
</evidence>
<dbReference type="HOGENOM" id="CLU_542155_0_0_1"/>
<reference evidence="13" key="3">
    <citation type="submission" date="2015-06" db="UniProtKB">
        <authorList>
            <consortium name="EnsemblMetazoa"/>
        </authorList>
    </citation>
    <scope>IDENTIFICATION</scope>
</reference>
<evidence type="ECO:0000256" key="11">
    <source>
        <dbReference type="SAM" id="SignalP"/>
    </source>
</evidence>
<dbReference type="InterPro" id="IPR016024">
    <property type="entry name" value="ARM-type_fold"/>
</dbReference>
<feature type="chain" id="PRO_5010981052" description="Nucleotide exchange factor SIL1" evidence="11">
    <location>
        <begin position="22"/>
        <end position="503"/>
    </location>
</feature>
<dbReference type="SUPFAM" id="SSF48371">
    <property type="entry name" value="ARM repeat"/>
    <property type="match status" value="1"/>
</dbReference>
<comment type="similarity">
    <text evidence="2">Belongs to the SIL1 family.</text>
</comment>
<dbReference type="PANTHER" id="PTHR19316:SF35">
    <property type="entry name" value="NUCLEOTIDE EXCHANGE FACTOR SIL1"/>
    <property type="match status" value="1"/>
</dbReference>
<reference evidence="12 14" key="2">
    <citation type="journal article" date="2013" name="Nature">
        <title>Insights into bilaterian evolution from three spiralian genomes.</title>
        <authorList>
            <person name="Simakov O."/>
            <person name="Marletaz F."/>
            <person name="Cho S.J."/>
            <person name="Edsinger-Gonzales E."/>
            <person name="Havlak P."/>
            <person name="Hellsten U."/>
            <person name="Kuo D.H."/>
            <person name="Larsson T."/>
            <person name="Lv J."/>
            <person name="Arendt D."/>
            <person name="Savage R."/>
            <person name="Osoegawa K."/>
            <person name="de Jong P."/>
            <person name="Grimwood J."/>
            <person name="Chapman J.A."/>
            <person name="Shapiro H."/>
            <person name="Aerts A."/>
            <person name="Otillar R.P."/>
            <person name="Terry A.Y."/>
            <person name="Boore J.L."/>
            <person name="Grigoriev I.V."/>
            <person name="Lindberg D.R."/>
            <person name="Seaver E.C."/>
            <person name="Weisblat D.A."/>
            <person name="Putnam N.H."/>
            <person name="Rokhsar D.S."/>
        </authorList>
    </citation>
    <scope>NUCLEOTIDE SEQUENCE</scope>
</reference>
<dbReference type="GO" id="GO:0015031">
    <property type="term" value="P:protein transport"/>
    <property type="evidence" value="ECO:0007669"/>
    <property type="project" value="UniProtKB-KW"/>
</dbReference>
<evidence type="ECO:0000256" key="5">
    <source>
        <dbReference type="ARBA" id="ARBA00022729"/>
    </source>
</evidence>
<evidence type="ECO:0000256" key="6">
    <source>
        <dbReference type="ARBA" id="ARBA00022824"/>
    </source>
</evidence>
<dbReference type="GeneID" id="20212973"/>
<dbReference type="AlphaFoldDB" id="T1FVX7"/>
<feature type="signal peptide" evidence="11">
    <location>
        <begin position="1"/>
        <end position="21"/>
    </location>
</feature>
<keyword evidence="7" id="KW-0653">Protein transport</keyword>
<dbReference type="OrthoDB" id="448649at2759"/>
<dbReference type="InParanoid" id="T1FVX7"/>
<dbReference type="eggNOG" id="KOG2160">
    <property type="taxonomic scope" value="Eukaryota"/>
</dbReference>
<dbReference type="FunCoup" id="T1FVX7">
    <property type="interactions" value="588"/>
</dbReference>
<keyword evidence="5 11" id="KW-0732">Signal</keyword>
<accession>T1FVX7</accession>
<evidence type="ECO:0000256" key="3">
    <source>
        <dbReference type="ARBA" id="ARBA00015352"/>
    </source>
</evidence>
<evidence type="ECO:0000256" key="9">
    <source>
        <dbReference type="ARBA" id="ARBA00023180"/>
    </source>
</evidence>
<keyword evidence="8" id="KW-0811">Translocation</keyword>
<dbReference type="InterPro" id="IPR011989">
    <property type="entry name" value="ARM-like"/>
</dbReference>
<evidence type="ECO:0000256" key="1">
    <source>
        <dbReference type="ARBA" id="ARBA00004319"/>
    </source>
</evidence>
<feature type="region of interest" description="Disordered" evidence="10">
    <location>
        <begin position="103"/>
        <end position="129"/>
    </location>
</feature>
<evidence type="ECO:0000256" key="8">
    <source>
        <dbReference type="ARBA" id="ARBA00023010"/>
    </source>
</evidence>
<proteinExistence type="inferred from homology"/>
<dbReference type="CTD" id="20212973"/>
<evidence type="ECO:0000256" key="4">
    <source>
        <dbReference type="ARBA" id="ARBA00022448"/>
    </source>
</evidence>
<dbReference type="KEGG" id="hro:HELRODRAFT_194324"/>
<keyword evidence="6" id="KW-0256">Endoplasmic reticulum</keyword>
<evidence type="ECO:0000256" key="2">
    <source>
        <dbReference type="ARBA" id="ARBA00010588"/>
    </source>
</evidence>